<evidence type="ECO:0000313" key="2">
    <source>
        <dbReference type="EMBL" id="GAA3007832.1"/>
    </source>
</evidence>
<proteinExistence type="predicted"/>
<feature type="region of interest" description="Disordered" evidence="1">
    <location>
        <begin position="1"/>
        <end position="26"/>
    </location>
</feature>
<reference evidence="3" key="1">
    <citation type="journal article" date="2019" name="Int. J. Syst. Evol. Microbiol.">
        <title>The Global Catalogue of Microorganisms (GCM) 10K type strain sequencing project: providing services to taxonomists for standard genome sequencing and annotation.</title>
        <authorList>
            <consortium name="The Broad Institute Genomics Platform"/>
            <consortium name="The Broad Institute Genome Sequencing Center for Infectious Disease"/>
            <person name="Wu L."/>
            <person name="Ma J."/>
        </authorList>
    </citation>
    <scope>NUCLEOTIDE SEQUENCE [LARGE SCALE GENOMIC DNA]</scope>
    <source>
        <strain evidence="3">JCM 3106</strain>
    </source>
</reference>
<keyword evidence="3" id="KW-1185">Reference proteome</keyword>
<dbReference type="EMBL" id="BAAAWD010000007">
    <property type="protein sequence ID" value="GAA3007832.1"/>
    <property type="molecule type" value="Genomic_DNA"/>
</dbReference>
<comment type="caution">
    <text evidence="2">The sequence shown here is derived from an EMBL/GenBank/DDBJ whole genome shotgun (WGS) entry which is preliminary data.</text>
</comment>
<evidence type="ECO:0000256" key="1">
    <source>
        <dbReference type="SAM" id="MobiDB-lite"/>
    </source>
</evidence>
<gene>
    <name evidence="2" type="ORF">GCM10017559_32590</name>
</gene>
<organism evidence="2 3">
    <name type="scientific">Streptosporangium longisporum</name>
    <dbReference type="NCBI Taxonomy" id="46187"/>
    <lineage>
        <taxon>Bacteria</taxon>
        <taxon>Bacillati</taxon>
        <taxon>Actinomycetota</taxon>
        <taxon>Actinomycetes</taxon>
        <taxon>Streptosporangiales</taxon>
        <taxon>Streptosporangiaceae</taxon>
        <taxon>Streptosporangium</taxon>
    </lineage>
</organism>
<sequence length="77" mass="8539">MDRQVEGEARDDPVHSGQGFTRGGRGHLDLVTRLPLHPDQIGDLYLDPAQAWQVTVTDVEDPHRASVDPREIMPACP</sequence>
<protein>
    <submittedName>
        <fullName evidence="2">Uncharacterized protein</fullName>
    </submittedName>
</protein>
<accession>A0ABP6KF57</accession>
<feature type="compositionally biased region" description="Basic and acidic residues" evidence="1">
    <location>
        <begin position="1"/>
        <end position="14"/>
    </location>
</feature>
<name>A0ABP6KF57_9ACTN</name>
<dbReference type="Proteomes" id="UP001499930">
    <property type="component" value="Unassembled WGS sequence"/>
</dbReference>
<evidence type="ECO:0000313" key="3">
    <source>
        <dbReference type="Proteomes" id="UP001499930"/>
    </source>
</evidence>